<sequence>MVSATPGSRVTRVILMATPPQLTPEQRAAALAKAAEARTARAEVKNKLKIGSLSLAEALASTDDTIGKLKVVSLLESLPGVGKVKARKIMDEIGIADNRRVQGLGQQQKSALLEQLGK</sequence>
<protein>
    <submittedName>
        <fullName evidence="2">Unannotated protein</fullName>
    </submittedName>
</protein>
<dbReference type="GO" id="GO:0003676">
    <property type="term" value="F:nucleic acid binding"/>
    <property type="evidence" value="ECO:0007669"/>
    <property type="project" value="InterPro"/>
</dbReference>
<evidence type="ECO:0000259" key="1">
    <source>
        <dbReference type="Pfam" id="PF22525"/>
    </source>
</evidence>
<accession>A0A6J6GBK9</accession>
<dbReference type="EMBL" id="CAEZSR010000282">
    <property type="protein sequence ID" value="CAB4597209.1"/>
    <property type="molecule type" value="Genomic_DNA"/>
</dbReference>
<dbReference type="Gene3D" id="1.10.8.50">
    <property type="match status" value="1"/>
</dbReference>
<dbReference type="InterPro" id="IPR047806">
    <property type="entry name" value="IHF_actinobact"/>
</dbReference>
<gene>
    <name evidence="2" type="ORF">UFOPK1493_04079</name>
</gene>
<dbReference type="InterPro" id="IPR010979">
    <property type="entry name" value="Ribosomal_uS13-like_H2TH"/>
</dbReference>
<feature type="domain" description="Integration host factor-like helix-two turn-helix" evidence="1">
    <location>
        <begin position="48"/>
        <end position="115"/>
    </location>
</feature>
<reference evidence="2" key="1">
    <citation type="submission" date="2020-05" db="EMBL/GenBank/DDBJ databases">
        <authorList>
            <person name="Chiriac C."/>
            <person name="Salcher M."/>
            <person name="Ghai R."/>
            <person name="Kavagutti S V."/>
        </authorList>
    </citation>
    <scope>NUCLEOTIDE SEQUENCE</scope>
</reference>
<organism evidence="2">
    <name type="scientific">freshwater metagenome</name>
    <dbReference type="NCBI Taxonomy" id="449393"/>
    <lineage>
        <taxon>unclassified sequences</taxon>
        <taxon>metagenomes</taxon>
        <taxon>ecological metagenomes</taxon>
    </lineage>
</organism>
<dbReference type="AlphaFoldDB" id="A0A6J6GBK9"/>
<dbReference type="InterPro" id="IPR055201">
    <property type="entry name" value="IHF-like_H2TH"/>
</dbReference>
<name>A0A6J6GBK9_9ZZZZ</name>
<dbReference type="NCBIfam" id="NF041260">
    <property type="entry name" value="actino_IHF"/>
    <property type="match status" value="1"/>
</dbReference>
<dbReference type="Pfam" id="PF22525">
    <property type="entry name" value="H2TH_5"/>
    <property type="match status" value="1"/>
</dbReference>
<dbReference type="SUPFAM" id="SSF46946">
    <property type="entry name" value="S13-like H2TH domain"/>
    <property type="match status" value="1"/>
</dbReference>
<evidence type="ECO:0000313" key="2">
    <source>
        <dbReference type="EMBL" id="CAB4597209.1"/>
    </source>
</evidence>
<proteinExistence type="predicted"/>